<reference evidence="7 8" key="1">
    <citation type="journal article" date="2012" name="Stand. Genomic Sci.">
        <title>Complete genome sequence of Liberibacter crescens BT-1.</title>
        <authorList>
            <person name="Leonard M.T."/>
            <person name="Fagen J.R."/>
            <person name="Davis-Richardson A.G."/>
            <person name="Davis M.J."/>
            <person name="Triplett E.W."/>
        </authorList>
    </citation>
    <scope>NUCLEOTIDE SEQUENCE [LARGE SCALE GENOMIC DNA]</scope>
    <source>
        <strain evidence="7 8">BT-1</strain>
    </source>
</reference>
<dbReference type="CDD" id="cd06583">
    <property type="entry name" value="PGRP"/>
    <property type="match status" value="1"/>
</dbReference>
<dbReference type="SUPFAM" id="SSF55846">
    <property type="entry name" value="N-acetylmuramoyl-L-alanine amidase-like"/>
    <property type="match status" value="1"/>
</dbReference>
<evidence type="ECO:0000256" key="5">
    <source>
        <dbReference type="ARBA" id="ARBA00023316"/>
    </source>
</evidence>
<dbReference type="PATRIC" id="fig|1215343.11.peg.793"/>
<dbReference type="GO" id="GO:0009254">
    <property type="term" value="P:peptidoglycan turnover"/>
    <property type="evidence" value="ECO:0007669"/>
    <property type="project" value="TreeGrafter"/>
</dbReference>
<dbReference type="RefSeq" id="WP_015273190.1">
    <property type="nucleotide sequence ID" value="NC_019907.1"/>
</dbReference>
<comment type="catalytic activity">
    <reaction evidence="1">
        <text>Hydrolyzes the link between N-acetylmuramoyl residues and L-amino acid residues in certain cell-wall glycopeptides.</text>
        <dbReference type="EC" id="3.5.1.28"/>
    </reaction>
</comment>
<dbReference type="GO" id="GO:0008745">
    <property type="term" value="F:N-acetylmuramoyl-L-alanine amidase activity"/>
    <property type="evidence" value="ECO:0007669"/>
    <property type="project" value="UniProtKB-EC"/>
</dbReference>
<evidence type="ECO:0000259" key="6">
    <source>
        <dbReference type="SMART" id="SM00644"/>
    </source>
</evidence>
<accession>L0EVR3</accession>
<dbReference type="EMBL" id="CP003789">
    <property type="protein sequence ID" value="AGA64763.1"/>
    <property type="molecule type" value="Genomic_DNA"/>
</dbReference>
<dbReference type="HOGENOM" id="CLU_049290_2_0_5"/>
<keyword evidence="5" id="KW-0961">Cell wall biogenesis/degradation</keyword>
<sequence>MFFLLLIPVEVHSQHLFTIEDHIYRSIKGFSSRVRYLVLHCTQENFLDSVQILGQNGQLSAHYLVPDPSDPTYLSEGFRNIVIFNLVDEKDRAFHAGASGWEERTNLNDTSIGVEIVNRVTIEGDEYHFTPYPLEQRKAVIQLARSIIQRYPYITPTHVLAHSDIAYTRKNDPGPLFPWKELYEAGVGAWYDDQTVADFKEQIKAGTVKISKEALVPKFRKYGYAVEFTIDDSAYQQLVKAFQMHFRPEKYDGVMDSETAAILYALNHKYFYDHDDVSKSS</sequence>
<feature type="domain" description="N-acetylmuramoyl-L-alanine amidase" evidence="6">
    <location>
        <begin position="22"/>
        <end position="174"/>
    </location>
</feature>
<keyword evidence="4 7" id="KW-0378">Hydrolase</keyword>
<dbReference type="SUPFAM" id="SSF47090">
    <property type="entry name" value="PGBD-like"/>
    <property type="match status" value="1"/>
</dbReference>
<dbReference type="InterPro" id="IPR036365">
    <property type="entry name" value="PGBD-like_sf"/>
</dbReference>
<dbReference type="InterPro" id="IPR051206">
    <property type="entry name" value="NAMLAA_amidase_2"/>
</dbReference>
<organism evidence="7 8">
    <name type="scientific">Liberibacter crescens (strain BT-1)</name>
    <dbReference type="NCBI Taxonomy" id="1215343"/>
    <lineage>
        <taxon>Bacteria</taxon>
        <taxon>Pseudomonadati</taxon>
        <taxon>Pseudomonadota</taxon>
        <taxon>Alphaproteobacteria</taxon>
        <taxon>Hyphomicrobiales</taxon>
        <taxon>Rhizobiaceae</taxon>
        <taxon>Liberibacter</taxon>
    </lineage>
</organism>
<evidence type="ECO:0000313" key="8">
    <source>
        <dbReference type="Proteomes" id="UP000010799"/>
    </source>
</evidence>
<protein>
    <recommendedName>
        <fullName evidence="3">N-acetylmuramoyl-L-alanine amidase</fullName>
        <ecNumber evidence="3">3.5.1.28</ecNumber>
    </recommendedName>
</protein>
<dbReference type="GO" id="GO:0071555">
    <property type="term" value="P:cell wall organization"/>
    <property type="evidence" value="ECO:0007669"/>
    <property type="project" value="UniProtKB-KW"/>
</dbReference>
<gene>
    <name evidence="7" type="ordered locus">B488_07710</name>
</gene>
<comment type="similarity">
    <text evidence="2">Belongs to the N-acetylmuramoyl-L-alanine amidase 2 family.</text>
</comment>
<keyword evidence="8" id="KW-1185">Reference proteome</keyword>
<evidence type="ECO:0000256" key="3">
    <source>
        <dbReference type="ARBA" id="ARBA00011901"/>
    </source>
</evidence>
<dbReference type="Pfam" id="PF01510">
    <property type="entry name" value="Amidase_2"/>
    <property type="match status" value="1"/>
</dbReference>
<dbReference type="PANTHER" id="PTHR30417:SF12">
    <property type="entry name" value="N-ACETYLMURAMOYL-L-ALANINE AMIDASE"/>
    <property type="match status" value="1"/>
</dbReference>
<dbReference type="Gene3D" id="1.10.101.10">
    <property type="entry name" value="PGBD-like superfamily/PGBD"/>
    <property type="match status" value="1"/>
</dbReference>
<evidence type="ECO:0000313" key="7">
    <source>
        <dbReference type="EMBL" id="AGA64763.1"/>
    </source>
</evidence>
<dbReference type="Proteomes" id="UP000010799">
    <property type="component" value="Chromosome"/>
</dbReference>
<evidence type="ECO:0000256" key="2">
    <source>
        <dbReference type="ARBA" id="ARBA00007553"/>
    </source>
</evidence>
<dbReference type="InterPro" id="IPR036366">
    <property type="entry name" value="PGBDSf"/>
</dbReference>
<dbReference type="STRING" id="1215343.B488_07710"/>
<dbReference type="eggNOG" id="COG3023">
    <property type="taxonomic scope" value="Bacteria"/>
</dbReference>
<dbReference type="SMART" id="SM00644">
    <property type="entry name" value="Ami_2"/>
    <property type="match status" value="1"/>
</dbReference>
<dbReference type="InterPro" id="IPR002502">
    <property type="entry name" value="Amidase_domain"/>
</dbReference>
<dbReference type="Gene3D" id="3.40.80.10">
    <property type="entry name" value="Peptidoglycan recognition protein-like"/>
    <property type="match status" value="1"/>
</dbReference>
<dbReference type="PANTHER" id="PTHR30417">
    <property type="entry name" value="N-ACETYLMURAMOYL-L-ALANINE AMIDASE AMID"/>
    <property type="match status" value="1"/>
</dbReference>
<evidence type="ECO:0000256" key="1">
    <source>
        <dbReference type="ARBA" id="ARBA00001561"/>
    </source>
</evidence>
<dbReference type="GO" id="GO:0009253">
    <property type="term" value="P:peptidoglycan catabolic process"/>
    <property type="evidence" value="ECO:0007669"/>
    <property type="project" value="InterPro"/>
</dbReference>
<evidence type="ECO:0000256" key="4">
    <source>
        <dbReference type="ARBA" id="ARBA00022801"/>
    </source>
</evidence>
<dbReference type="EC" id="3.5.1.28" evidence="3"/>
<dbReference type="KEGG" id="lcc:B488_07710"/>
<dbReference type="InterPro" id="IPR036505">
    <property type="entry name" value="Amidase/PGRP_sf"/>
</dbReference>
<dbReference type="FunFam" id="3.40.80.10:FF:000003">
    <property type="entry name" value="N-acetylmuramoyl-L-alanine amidase"/>
    <property type="match status" value="1"/>
</dbReference>
<proteinExistence type="inferred from homology"/>
<name>L0EVR3_LIBCB</name>
<dbReference type="GO" id="GO:0019867">
    <property type="term" value="C:outer membrane"/>
    <property type="evidence" value="ECO:0007669"/>
    <property type="project" value="TreeGrafter"/>
</dbReference>
<dbReference type="AlphaFoldDB" id="L0EVR3"/>